<proteinExistence type="predicted"/>
<protein>
    <submittedName>
        <fullName evidence="1">Uncharacterized protein</fullName>
    </submittedName>
</protein>
<dbReference type="Proteomes" id="UP001066276">
    <property type="component" value="Chromosome 3_2"/>
</dbReference>
<evidence type="ECO:0000313" key="1">
    <source>
        <dbReference type="EMBL" id="KAJ1180596.1"/>
    </source>
</evidence>
<organism evidence="1 2">
    <name type="scientific">Pleurodeles waltl</name>
    <name type="common">Iberian ribbed newt</name>
    <dbReference type="NCBI Taxonomy" id="8319"/>
    <lineage>
        <taxon>Eukaryota</taxon>
        <taxon>Metazoa</taxon>
        <taxon>Chordata</taxon>
        <taxon>Craniata</taxon>
        <taxon>Vertebrata</taxon>
        <taxon>Euteleostomi</taxon>
        <taxon>Amphibia</taxon>
        <taxon>Batrachia</taxon>
        <taxon>Caudata</taxon>
        <taxon>Salamandroidea</taxon>
        <taxon>Salamandridae</taxon>
        <taxon>Pleurodelinae</taxon>
        <taxon>Pleurodeles</taxon>
    </lineage>
</organism>
<accession>A0AAV7TWM4</accession>
<name>A0AAV7TWM4_PLEWA</name>
<dbReference type="AlphaFoldDB" id="A0AAV7TWM4"/>
<comment type="caution">
    <text evidence="1">The sequence shown here is derived from an EMBL/GenBank/DDBJ whole genome shotgun (WGS) entry which is preliminary data.</text>
</comment>
<reference evidence="1" key="1">
    <citation type="journal article" date="2022" name="bioRxiv">
        <title>Sequencing and chromosome-scale assembly of the giantPleurodeles waltlgenome.</title>
        <authorList>
            <person name="Brown T."/>
            <person name="Elewa A."/>
            <person name="Iarovenko S."/>
            <person name="Subramanian E."/>
            <person name="Araus A.J."/>
            <person name="Petzold A."/>
            <person name="Susuki M."/>
            <person name="Suzuki K.-i.T."/>
            <person name="Hayashi T."/>
            <person name="Toyoda A."/>
            <person name="Oliveira C."/>
            <person name="Osipova E."/>
            <person name="Leigh N.D."/>
            <person name="Simon A."/>
            <person name="Yun M.H."/>
        </authorList>
    </citation>
    <scope>NUCLEOTIDE SEQUENCE</scope>
    <source>
        <strain evidence="1">20211129_DDA</strain>
        <tissue evidence="1">Liver</tissue>
    </source>
</reference>
<gene>
    <name evidence="1" type="ORF">NDU88_005817</name>
</gene>
<evidence type="ECO:0000313" key="2">
    <source>
        <dbReference type="Proteomes" id="UP001066276"/>
    </source>
</evidence>
<dbReference type="EMBL" id="JANPWB010000006">
    <property type="protein sequence ID" value="KAJ1180596.1"/>
    <property type="molecule type" value="Genomic_DNA"/>
</dbReference>
<sequence length="134" mass="15004">MLDDDDRELWTPSLRASGERWRPVFSLERLDGQAKVCQDTSGATMDATEKPATGLDTTSQTLRQMEVTLHNHTSQLERVLQAILDTKTTLETKVDAVTLDVNLLRSDHQALAERVTDTERDVVALTPSVKDLQE</sequence>
<keyword evidence="2" id="KW-1185">Reference proteome</keyword>